<dbReference type="OrthoDB" id="8794567at2"/>
<dbReference type="InterPro" id="IPR036814">
    <property type="entry name" value="YqcC-like_sf"/>
</dbReference>
<dbReference type="InterPro" id="IPR023376">
    <property type="entry name" value="YqcC-like_dom"/>
</dbReference>
<protein>
    <recommendedName>
        <fullName evidence="1">YqcC-like domain-containing protein</fullName>
    </recommendedName>
</protein>
<dbReference type="PANTHER" id="PTHR39586:SF1">
    <property type="entry name" value="CYTOPLASMIC PROTEIN"/>
    <property type="match status" value="1"/>
</dbReference>
<dbReference type="Proteomes" id="UP000236449">
    <property type="component" value="Unassembled WGS sequence"/>
</dbReference>
<dbReference type="EMBL" id="POSK01000002">
    <property type="protein sequence ID" value="PNI06014.1"/>
    <property type="molecule type" value="Genomic_DNA"/>
</dbReference>
<dbReference type="PIRSF" id="PIRSF006257">
    <property type="entry name" value="UCP006257"/>
    <property type="match status" value="1"/>
</dbReference>
<dbReference type="PANTHER" id="PTHR39586">
    <property type="entry name" value="CYTOPLASMIC PROTEIN-RELATED"/>
    <property type="match status" value="1"/>
</dbReference>
<feature type="domain" description="YqcC-like" evidence="1">
    <location>
        <begin position="7"/>
        <end position="101"/>
    </location>
</feature>
<gene>
    <name evidence="2" type="ORF">C1N32_03180</name>
</gene>
<dbReference type="RefSeq" id="WP_102965383.1">
    <property type="nucleotide sequence ID" value="NZ_JAPWHJ010000026.1"/>
</dbReference>
<name>A0A2J8G4W0_VIBDI</name>
<evidence type="ECO:0000259" key="1">
    <source>
        <dbReference type="Pfam" id="PF04287"/>
    </source>
</evidence>
<dbReference type="Pfam" id="PF04287">
    <property type="entry name" value="DUF446"/>
    <property type="match status" value="1"/>
</dbReference>
<dbReference type="SUPFAM" id="SSF158452">
    <property type="entry name" value="YqcC-like"/>
    <property type="match status" value="1"/>
</dbReference>
<evidence type="ECO:0000313" key="3">
    <source>
        <dbReference type="Proteomes" id="UP000236449"/>
    </source>
</evidence>
<reference evidence="2 3" key="1">
    <citation type="submission" date="2018-01" db="EMBL/GenBank/DDBJ databases">
        <title>Draft genome sequences of six Vibrio diazotrophicus strains isolated from deep-sea sediments of the Baltic Sea.</title>
        <authorList>
            <person name="Castillo D."/>
            <person name="Vandieken V."/>
            <person name="Chiang O."/>
            <person name="Middelboe M."/>
        </authorList>
    </citation>
    <scope>NUCLEOTIDE SEQUENCE [LARGE SCALE GENOMIC DNA]</scope>
    <source>
        <strain evidence="2 3">60.27F</strain>
    </source>
</reference>
<comment type="caution">
    <text evidence="2">The sequence shown here is derived from an EMBL/GenBank/DDBJ whole genome shotgun (WGS) entry which is preliminary data.</text>
</comment>
<accession>A0A2J8G4W0</accession>
<dbReference type="Gene3D" id="1.20.1440.40">
    <property type="entry name" value="YqcC-like"/>
    <property type="match status" value="1"/>
</dbReference>
<evidence type="ECO:0000313" key="2">
    <source>
        <dbReference type="EMBL" id="PNI06014.1"/>
    </source>
</evidence>
<sequence length="104" mass="12184">MTINTKLAQALEQLEAEMRQCEVWQSTPPSLEAMQSVEPFSIDTLDPHEWLQWVFIPTMQKLLDEGQAIPRGFELSPYFEEVWKHQDQFQAVLLVVNHIDRVCQ</sequence>
<organism evidence="2 3">
    <name type="scientific">Vibrio diazotrophicus</name>
    <dbReference type="NCBI Taxonomy" id="685"/>
    <lineage>
        <taxon>Bacteria</taxon>
        <taxon>Pseudomonadati</taxon>
        <taxon>Pseudomonadota</taxon>
        <taxon>Gammaproteobacteria</taxon>
        <taxon>Vibrionales</taxon>
        <taxon>Vibrionaceae</taxon>
        <taxon>Vibrio</taxon>
    </lineage>
</organism>
<dbReference type="AlphaFoldDB" id="A0A2J8G4W0"/>
<dbReference type="InterPro" id="IPR007384">
    <property type="entry name" value="UCP006257"/>
</dbReference>
<dbReference type="GO" id="GO:0044010">
    <property type="term" value="P:single-species biofilm formation"/>
    <property type="evidence" value="ECO:0007669"/>
    <property type="project" value="TreeGrafter"/>
</dbReference>
<proteinExistence type="predicted"/>